<name>A0A0A6PDF5_9GAMM</name>
<evidence type="ECO:0000256" key="1">
    <source>
        <dbReference type="SAM" id="Phobius"/>
    </source>
</evidence>
<accession>A0A0A6PDF5</accession>
<dbReference type="AlphaFoldDB" id="A0A0A6PDF5"/>
<dbReference type="Proteomes" id="UP000030428">
    <property type="component" value="Unassembled WGS sequence"/>
</dbReference>
<keyword evidence="1" id="KW-0812">Transmembrane</keyword>
<feature type="transmembrane region" description="Helical" evidence="1">
    <location>
        <begin position="251"/>
        <end position="284"/>
    </location>
</feature>
<reference evidence="2 3" key="1">
    <citation type="journal article" date="2016" name="Front. Microbiol.">
        <title>Single-Cell (Meta-)Genomics of a Dimorphic Candidatus Thiomargarita nelsonii Reveals Genomic Plasticity.</title>
        <authorList>
            <person name="Flood B.E."/>
            <person name="Fliss P."/>
            <person name="Jones D.S."/>
            <person name="Dick G.J."/>
            <person name="Jain S."/>
            <person name="Kaster A.K."/>
            <person name="Winkel M."/>
            <person name="Mussmann M."/>
            <person name="Bailey J."/>
        </authorList>
    </citation>
    <scope>NUCLEOTIDE SEQUENCE [LARGE SCALE GENOMIC DNA]</scope>
    <source>
        <strain evidence="2">Hydrate Ridge</strain>
    </source>
</reference>
<dbReference type="EMBL" id="JSZA02000168">
    <property type="protein sequence ID" value="KHD08304.1"/>
    <property type="molecule type" value="Genomic_DNA"/>
</dbReference>
<feature type="transmembrane region" description="Helical" evidence="1">
    <location>
        <begin position="137"/>
        <end position="157"/>
    </location>
</feature>
<feature type="transmembrane region" description="Helical" evidence="1">
    <location>
        <begin position="71"/>
        <end position="92"/>
    </location>
</feature>
<feature type="transmembrane region" description="Helical" evidence="1">
    <location>
        <begin position="305"/>
        <end position="325"/>
    </location>
</feature>
<sequence length="441" mass="48277">MVNTSSKEKCIVLNIMSLQRQRIAGRMILAALLVNVISFSIFNELAIVSGLLYLGSVVCLWNRISARSLLFVKAMLLLAVPGIFLAVAVADIDTLSQFLQGNIVIITLLVSVGLSMQATNTVDHTDGKAKASNGTSGFIITYAGVHFVGAIINYAAILFFGDNIKRRGKFTENHAILLARSFAAAGFWSPLLITMAFALSYSPGANYSEIALYGGLLALTSFIFSLIEFYVQPNKNQYQGIAVSFSEFRMPLIMASIILVLIAFFPNIKVLHLVICVSLLFFIYDARKSFVRSIKRNVEEQFPKYANEIALFLSAGILNVSLMYLVNQFDSYFTGFVLTPSVSTIFLIVAALLTCVGVHPLVSVTIFASVVQVSNVTFNLLAFVILTAWAIGSSLGPLSGQNLGIGSRYDISSYRIMKNNIVHSIVLLCVANLIIYVFWRS</sequence>
<feature type="transmembrane region" description="Helical" evidence="1">
    <location>
        <begin position="98"/>
        <end position="116"/>
    </location>
</feature>
<gene>
    <name evidence="2" type="ORF">PN36_27340</name>
</gene>
<feature type="transmembrane region" description="Helical" evidence="1">
    <location>
        <begin position="210"/>
        <end position="231"/>
    </location>
</feature>
<feature type="transmembrane region" description="Helical" evidence="1">
    <location>
        <begin position="345"/>
        <end position="368"/>
    </location>
</feature>
<evidence type="ECO:0000313" key="3">
    <source>
        <dbReference type="Proteomes" id="UP000030428"/>
    </source>
</evidence>
<comment type="caution">
    <text evidence="2">The sequence shown here is derived from an EMBL/GenBank/DDBJ whole genome shotgun (WGS) entry which is preliminary data.</text>
</comment>
<feature type="transmembrane region" description="Helical" evidence="1">
    <location>
        <begin position="380"/>
        <end position="400"/>
    </location>
</feature>
<protein>
    <submittedName>
        <fullName evidence="2">Uncharacterized protein</fullName>
    </submittedName>
</protein>
<organism evidence="2 3">
    <name type="scientific">Candidatus Thiomargarita nelsonii</name>
    <dbReference type="NCBI Taxonomy" id="1003181"/>
    <lineage>
        <taxon>Bacteria</taxon>
        <taxon>Pseudomonadati</taxon>
        <taxon>Pseudomonadota</taxon>
        <taxon>Gammaproteobacteria</taxon>
        <taxon>Thiotrichales</taxon>
        <taxon>Thiotrichaceae</taxon>
        <taxon>Thiomargarita</taxon>
    </lineage>
</organism>
<evidence type="ECO:0000313" key="2">
    <source>
        <dbReference type="EMBL" id="KHD08304.1"/>
    </source>
</evidence>
<keyword evidence="3" id="KW-1185">Reference proteome</keyword>
<feature type="transmembrane region" description="Helical" evidence="1">
    <location>
        <begin position="420"/>
        <end position="439"/>
    </location>
</feature>
<keyword evidence="1" id="KW-1133">Transmembrane helix</keyword>
<feature type="transmembrane region" description="Helical" evidence="1">
    <location>
        <begin position="177"/>
        <end position="198"/>
    </location>
</feature>
<proteinExistence type="predicted"/>
<keyword evidence="1" id="KW-0472">Membrane</keyword>